<evidence type="ECO:0000313" key="3">
    <source>
        <dbReference type="Proteomes" id="UP000018291"/>
    </source>
</evidence>
<protein>
    <submittedName>
        <fullName evidence="2">Uncharacterized protein</fullName>
    </submittedName>
</protein>
<accession>R4Z7E8</accession>
<keyword evidence="3" id="KW-1185">Reference proteome</keyword>
<proteinExistence type="predicted"/>
<sequence>MTCPVGRGNGESSQVAWLVGLFDNGGTGELPIGGSAAAWLESAVAGPLESLRWYGPRFGLGRGSEHHPVPRRSDRARADLRRRLQQGHL</sequence>
<dbReference type="Proteomes" id="UP000018291">
    <property type="component" value="Unassembled WGS sequence"/>
</dbReference>
<evidence type="ECO:0000256" key="1">
    <source>
        <dbReference type="SAM" id="MobiDB-lite"/>
    </source>
</evidence>
<organism evidence="2 3">
    <name type="scientific">Candidatus Neomicrothrix parvicella RN1</name>
    <dbReference type="NCBI Taxonomy" id="1229780"/>
    <lineage>
        <taxon>Bacteria</taxon>
        <taxon>Bacillati</taxon>
        <taxon>Actinomycetota</taxon>
        <taxon>Acidimicrobiia</taxon>
        <taxon>Acidimicrobiales</taxon>
        <taxon>Microthrixaceae</taxon>
        <taxon>Candidatus Neomicrothrix</taxon>
    </lineage>
</organism>
<dbReference type="EMBL" id="CANL01000067">
    <property type="protein sequence ID" value="CCM65382.1"/>
    <property type="molecule type" value="Genomic_DNA"/>
</dbReference>
<name>R4Z7E8_9ACTN</name>
<dbReference type="AlphaFoldDB" id="R4Z7E8"/>
<comment type="caution">
    <text evidence="2">The sequence shown here is derived from an EMBL/GenBank/DDBJ whole genome shotgun (WGS) entry which is preliminary data.</text>
</comment>
<feature type="region of interest" description="Disordered" evidence="1">
    <location>
        <begin position="60"/>
        <end position="89"/>
    </location>
</feature>
<gene>
    <name evidence="2" type="ORF">BN381_70081</name>
</gene>
<evidence type="ECO:0000313" key="2">
    <source>
        <dbReference type="EMBL" id="CCM65382.1"/>
    </source>
</evidence>
<feature type="compositionally biased region" description="Basic and acidic residues" evidence="1">
    <location>
        <begin position="63"/>
        <end position="82"/>
    </location>
</feature>
<reference evidence="2 3" key="1">
    <citation type="journal article" date="2013" name="ISME J.">
        <title>Metabolic model for the filamentous 'Candidatus Microthrix parvicella' based on genomic and metagenomic analyses.</title>
        <authorList>
            <person name="Jon McIlroy S."/>
            <person name="Kristiansen R."/>
            <person name="Albertsen M."/>
            <person name="Michael Karst S."/>
            <person name="Rossetti S."/>
            <person name="Lund Nielsen J."/>
            <person name="Tandoi V."/>
            <person name="James Seviour R."/>
            <person name="Nielsen P.H."/>
        </authorList>
    </citation>
    <scope>NUCLEOTIDE SEQUENCE [LARGE SCALE GENOMIC DNA]</scope>
    <source>
        <strain evidence="2 3">RN1</strain>
    </source>
</reference>
<dbReference type="HOGENOM" id="CLU_2449132_0_0_11"/>